<name>A0A6M2BSV7_9GAMM</name>
<dbReference type="AlphaFoldDB" id="A0A6M2BSV7"/>
<keyword evidence="1 2" id="KW-0732">Signal</keyword>
<dbReference type="EMBL" id="JAAMOW010000004">
    <property type="protein sequence ID" value="NGY05109.1"/>
    <property type="molecule type" value="Genomic_DNA"/>
</dbReference>
<dbReference type="RefSeq" id="WP_166255777.1">
    <property type="nucleotide sequence ID" value="NZ_JAAMOW010000004.1"/>
</dbReference>
<feature type="chain" id="PRO_5026738019" description="Polyhydroxybutyrate depolymerase" evidence="2">
    <location>
        <begin position="25"/>
        <end position="341"/>
    </location>
</feature>
<protein>
    <recommendedName>
        <fullName evidence="5">Polyhydroxybutyrate depolymerase</fullName>
    </recommendedName>
</protein>
<dbReference type="InterPro" id="IPR050955">
    <property type="entry name" value="Plant_Biomass_Hydrol_Est"/>
</dbReference>
<dbReference type="PANTHER" id="PTHR43037:SF1">
    <property type="entry name" value="BLL1128 PROTEIN"/>
    <property type="match status" value="1"/>
</dbReference>
<keyword evidence="4" id="KW-1185">Reference proteome</keyword>
<proteinExistence type="predicted"/>
<dbReference type="InterPro" id="IPR029058">
    <property type="entry name" value="AB_hydrolase_fold"/>
</dbReference>
<feature type="signal peptide" evidence="2">
    <location>
        <begin position="1"/>
        <end position="24"/>
    </location>
</feature>
<accession>A0A6M2BSV7</accession>
<evidence type="ECO:0000313" key="4">
    <source>
        <dbReference type="Proteomes" id="UP000472676"/>
    </source>
</evidence>
<dbReference type="Proteomes" id="UP000472676">
    <property type="component" value="Unassembled WGS sequence"/>
</dbReference>
<dbReference type="Gene3D" id="3.40.50.1820">
    <property type="entry name" value="alpha/beta hydrolase"/>
    <property type="match status" value="1"/>
</dbReference>
<evidence type="ECO:0000256" key="2">
    <source>
        <dbReference type="SAM" id="SignalP"/>
    </source>
</evidence>
<comment type="caution">
    <text evidence="3">The sequence shown here is derived from an EMBL/GenBank/DDBJ whole genome shotgun (WGS) entry which is preliminary data.</text>
</comment>
<gene>
    <name evidence="3" type="ORF">G7Y85_10045</name>
</gene>
<dbReference type="PANTHER" id="PTHR43037">
    <property type="entry name" value="UNNAMED PRODUCT-RELATED"/>
    <property type="match status" value="1"/>
</dbReference>
<organism evidence="3 4">
    <name type="scientific">Solimonas terrae</name>
    <dbReference type="NCBI Taxonomy" id="1396819"/>
    <lineage>
        <taxon>Bacteria</taxon>
        <taxon>Pseudomonadati</taxon>
        <taxon>Pseudomonadota</taxon>
        <taxon>Gammaproteobacteria</taxon>
        <taxon>Nevskiales</taxon>
        <taxon>Nevskiaceae</taxon>
        <taxon>Solimonas</taxon>
    </lineage>
</organism>
<evidence type="ECO:0008006" key="5">
    <source>
        <dbReference type="Google" id="ProtNLM"/>
    </source>
</evidence>
<evidence type="ECO:0000256" key="1">
    <source>
        <dbReference type="ARBA" id="ARBA00022729"/>
    </source>
</evidence>
<dbReference type="SUPFAM" id="SSF53474">
    <property type="entry name" value="alpha/beta-Hydrolases"/>
    <property type="match status" value="1"/>
</dbReference>
<evidence type="ECO:0000313" key="3">
    <source>
        <dbReference type="EMBL" id="NGY05109.1"/>
    </source>
</evidence>
<reference evidence="3 4" key="1">
    <citation type="journal article" date="2014" name="Int. J. Syst. Evol. Microbiol.">
        <title>Solimonas terrae sp. nov., isolated from soil.</title>
        <authorList>
            <person name="Kim S.J."/>
            <person name="Moon J.Y."/>
            <person name="Weon H.Y."/>
            <person name="Ahn J.H."/>
            <person name="Chen W.M."/>
            <person name="Kwon S.W."/>
        </authorList>
    </citation>
    <scope>NUCLEOTIDE SEQUENCE [LARGE SCALE GENOMIC DNA]</scope>
    <source>
        <strain evidence="3 4">KIS83-12</strain>
    </source>
</reference>
<sequence length="341" mass="35434">MVNFRIFIALSLALSLAQVLPAQAATVPSFVGAHTGPIGTLTVSDPKVAGKYTANTLVSIGGHWLVLPRGTAGFDISFTDGGATRRFLVVRPEPANSGAAAFMMLHGSGGTPEAQANLTSIGNAVVADGFWAVLPESLDNEWNDNPGYSTGVDDVGFNAKVIDIVTGYLHLDAKRVFVSGLSDGAFMAERLGCELSDRIAAVALVAGTMSNGLSSACEPATPRPIMFIDGTADPIVPYDGGRLGVMSAPDAFSFWLSRHNCTASSTMNTALPDVANDGTTISVARNAGCGSGGEVRLYTVTNGGHTWPGGSQYLPESMIGKTSADMNANDEIWSFFSAHPL</sequence>